<evidence type="ECO:0000313" key="3">
    <source>
        <dbReference type="EMBL" id="PIP73022.1"/>
    </source>
</evidence>
<evidence type="ECO:0000259" key="2">
    <source>
        <dbReference type="PROSITE" id="PS51462"/>
    </source>
</evidence>
<dbReference type="Proteomes" id="UP000230638">
    <property type="component" value="Unassembled WGS sequence"/>
</dbReference>
<name>A0A2H0CSX8_9BACT</name>
<dbReference type="InterPro" id="IPR000086">
    <property type="entry name" value="NUDIX_hydrolase_dom"/>
</dbReference>
<reference evidence="3 4" key="1">
    <citation type="submission" date="2017-09" db="EMBL/GenBank/DDBJ databases">
        <title>Depth-based differentiation of microbial function through sediment-hosted aquifers and enrichment of novel symbionts in the deep terrestrial subsurface.</title>
        <authorList>
            <person name="Probst A.J."/>
            <person name="Ladd B."/>
            <person name="Jarett J.K."/>
            <person name="Geller-Mcgrath D.E."/>
            <person name="Sieber C.M."/>
            <person name="Emerson J.B."/>
            <person name="Anantharaman K."/>
            <person name="Thomas B.C."/>
            <person name="Malmstrom R."/>
            <person name="Stieglmeier M."/>
            <person name="Klingl A."/>
            <person name="Woyke T."/>
            <person name="Ryan C.M."/>
            <person name="Banfield J.F."/>
        </authorList>
    </citation>
    <scope>NUCLEOTIDE SEQUENCE [LARGE SCALE GENOMIC DNA]</scope>
    <source>
        <strain evidence="3">CG22_combo_CG10-13_8_21_14_all_47_15</strain>
    </source>
</reference>
<evidence type="ECO:0000256" key="1">
    <source>
        <dbReference type="ARBA" id="ARBA00022801"/>
    </source>
</evidence>
<dbReference type="InterPro" id="IPR015797">
    <property type="entry name" value="NUDIX_hydrolase-like_dom_sf"/>
</dbReference>
<gene>
    <name evidence="3" type="ORF">COW88_03405</name>
</gene>
<dbReference type="EMBL" id="PCTL01000033">
    <property type="protein sequence ID" value="PIP73022.1"/>
    <property type="molecule type" value="Genomic_DNA"/>
</dbReference>
<comment type="caution">
    <text evidence="3">The sequence shown here is derived from an EMBL/GenBank/DDBJ whole genome shotgun (WGS) entry which is preliminary data.</text>
</comment>
<dbReference type="InterPro" id="IPR020084">
    <property type="entry name" value="NUDIX_hydrolase_CS"/>
</dbReference>
<sequence>MKKRESGSPIPPLPVYRPVPDSVSCFCAGVVWRMHENRIQYAWVPYKMNGTGMYQVKLAGGMWKKGESPVNTIRRELEEELGVEIKPEEAEYIYGVLEDCRMHVKLFFLITAPKRELRQDAYDAETGKPEWSGDVEWLEKNLFGMHQTAFRYAKERLAAYIKAEECMAHLVAAVMSGLIAPDNRIKGLLRQRALKDPDFFMRYAEELVEIEAA</sequence>
<organism evidence="3 4">
    <name type="scientific">Candidatus Lloydbacteria bacterium CG22_combo_CG10-13_8_21_14_all_47_15</name>
    <dbReference type="NCBI Taxonomy" id="1974635"/>
    <lineage>
        <taxon>Bacteria</taxon>
        <taxon>Candidatus Lloydiibacteriota</taxon>
    </lineage>
</organism>
<dbReference type="Pfam" id="PF00293">
    <property type="entry name" value="NUDIX"/>
    <property type="match status" value="1"/>
</dbReference>
<evidence type="ECO:0000313" key="4">
    <source>
        <dbReference type="Proteomes" id="UP000230638"/>
    </source>
</evidence>
<accession>A0A2H0CSX8</accession>
<dbReference type="GO" id="GO:0016787">
    <property type="term" value="F:hydrolase activity"/>
    <property type="evidence" value="ECO:0007669"/>
    <property type="project" value="UniProtKB-KW"/>
</dbReference>
<dbReference type="PROSITE" id="PS00893">
    <property type="entry name" value="NUDIX_BOX"/>
    <property type="match status" value="1"/>
</dbReference>
<dbReference type="Gene3D" id="3.90.79.10">
    <property type="entry name" value="Nucleoside Triphosphate Pyrophosphohydrolase"/>
    <property type="match status" value="1"/>
</dbReference>
<dbReference type="SUPFAM" id="SSF55811">
    <property type="entry name" value="Nudix"/>
    <property type="match status" value="1"/>
</dbReference>
<feature type="domain" description="Nudix hydrolase" evidence="2">
    <location>
        <begin position="1"/>
        <end position="165"/>
    </location>
</feature>
<dbReference type="PROSITE" id="PS51462">
    <property type="entry name" value="NUDIX"/>
    <property type="match status" value="1"/>
</dbReference>
<proteinExistence type="predicted"/>
<protein>
    <recommendedName>
        <fullName evidence="2">Nudix hydrolase domain-containing protein</fullName>
    </recommendedName>
</protein>
<keyword evidence="1" id="KW-0378">Hydrolase</keyword>
<dbReference type="AlphaFoldDB" id="A0A2H0CSX8"/>